<dbReference type="EMBL" id="AFZC02000002">
    <property type="protein sequence ID" value="EHL09738.1"/>
    <property type="molecule type" value="Genomic_DNA"/>
</dbReference>
<dbReference type="SMART" id="SM00342">
    <property type="entry name" value="HTH_ARAC"/>
    <property type="match status" value="1"/>
</dbReference>
<evidence type="ECO:0000256" key="2">
    <source>
        <dbReference type="ARBA" id="ARBA00023125"/>
    </source>
</evidence>
<dbReference type="Pfam" id="PF07883">
    <property type="entry name" value="Cupin_2"/>
    <property type="match status" value="1"/>
</dbReference>
<keyword evidence="1" id="KW-0805">Transcription regulation</keyword>
<feature type="domain" description="HTH araC/xylS-type" evidence="4">
    <location>
        <begin position="202"/>
        <end position="300"/>
    </location>
</feature>
<dbReference type="GO" id="GO:0003700">
    <property type="term" value="F:DNA-binding transcription factor activity"/>
    <property type="evidence" value="ECO:0007669"/>
    <property type="project" value="InterPro"/>
</dbReference>
<dbReference type="CDD" id="cd02208">
    <property type="entry name" value="cupin_RmlC-like"/>
    <property type="match status" value="1"/>
</dbReference>
<protein>
    <recommendedName>
        <fullName evidence="4">HTH araC/xylS-type domain-containing protein</fullName>
    </recommendedName>
</protein>
<evidence type="ECO:0000256" key="1">
    <source>
        <dbReference type="ARBA" id="ARBA00023015"/>
    </source>
</evidence>
<gene>
    <name evidence="5" type="ORF">HMPREF9625_01711</name>
</gene>
<accession>G9WQS8</accession>
<name>G9WQS8_9FIRM</name>
<dbReference type="InterPro" id="IPR018060">
    <property type="entry name" value="HTH_AraC"/>
</dbReference>
<dbReference type="InterPro" id="IPR014710">
    <property type="entry name" value="RmlC-like_jellyroll"/>
</dbReference>
<evidence type="ECO:0000313" key="6">
    <source>
        <dbReference type="Proteomes" id="UP000018461"/>
    </source>
</evidence>
<evidence type="ECO:0000256" key="3">
    <source>
        <dbReference type="ARBA" id="ARBA00023163"/>
    </source>
</evidence>
<dbReference type="STRING" id="796943.HMPREF9625_01711"/>
<organism evidence="5 6">
    <name type="scientific">Oribacterium parvum ACB1</name>
    <dbReference type="NCBI Taxonomy" id="796943"/>
    <lineage>
        <taxon>Bacteria</taxon>
        <taxon>Bacillati</taxon>
        <taxon>Bacillota</taxon>
        <taxon>Clostridia</taxon>
        <taxon>Lachnospirales</taxon>
        <taxon>Lachnospiraceae</taxon>
        <taxon>Oribacterium</taxon>
    </lineage>
</organism>
<dbReference type="PATRIC" id="fig|796943.3.peg.2183"/>
<dbReference type="InterPro" id="IPR009057">
    <property type="entry name" value="Homeodomain-like_sf"/>
</dbReference>
<dbReference type="PANTHER" id="PTHR43280:SF28">
    <property type="entry name" value="HTH-TYPE TRANSCRIPTIONAL ACTIVATOR RHAS"/>
    <property type="match status" value="1"/>
</dbReference>
<dbReference type="PANTHER" id="PTHR43280">
    <property type="entry name" value="ARAC-FAMILY TRANSCRIPTIONAL REGULATOR"/>
    <property type="match status" value="1"/>
</dbReference>
<dbReference type="RefSeq" id="WP_009535550.1">
    <property type="nucleotide sequence ID" value="NZ_KE148312.1"/>
</dbReference>
<dbReference type="GO" id="GO:0043565">
    <property type="term" value="F:sequence-specific DNA binding"/>
    <property type="evidence" value="ECO:0007669"/>
    <property type="project" value="InterPro"/>
</dbReference>
<keyword evidence="3" id="KW-0804">Transcription</keyword>
<evidence type="ECO:0000313" key="5">
    <source>
        <dbReference type="EMBL" id="EHL09738.1"/>
    </source>
</evidence>
<dbReference type="InterPro" id="IPR013096">
    <property type="entry name" value="Cupin_2"/>
</dbReference>
<dbReference type="PROSITE" id="PS01124">
    <property type="entry name" value="HTH_ARAC_FAMILY_2"/>
    <property type="match status" value="1"/>
</dbReference>
<comment type="caution">
    <text evidence="5">The sequence shown here is derived from an EMBL/GenBank/DDBJ whole genome shotgun (WGS) entry which is preliminary data.</text>
</comment>
<keyword evidence="6" id="KW-1185">Reference proteome</keyword>
<dbReference type="SUPFAM" id="SSF51182">
    <property type="entry name" value="RmlC-like cupins"/>
    <property type="match status" value="1"/>
</dbReference>
<reference evidence="5" key="1">
    <citation type="submission" date="2011-08" db="EMBL/GenBank/DDBJ databases">
        <authorList>
            <consortium name="The Broad Institute Genome Sequencing Platform"/>
            <person name="Earl A."/>
            <person name="Ward D."/>
            <person name="Feldgarden M."/>
            <person name="Gevers D."/>
            <person name="Sizova M."/>
            <person name="Hazen A."/>
            <person name="Epstein S."/>
            <person name="Young S.K."/>
            <person name="Zeng Q."/>
            <person name="Gargeya S."/>
            <person name="Fitzgerald M."/>
            <person name="Haas B."/>
            <person name="Abouelleil A."/>
            <person name="Alvarado L."/>
            <person name="Arachchi H.M."/>
            <person name="Berlin A."/>
            <person name="Brown A."/>
            <person name="Chapman S.B."/>
            <person name="Chen Z."/>
            <person name="Dunbar C."/>
            <person name="Freedman E."/>
            <person name="Gearin G."/>
            <person name="Gellesch M."/>
            <person name="Goldberg J."/>
            <person name="Griggs A."/>
            <person name="Gujja S."/>
            <person name="Heiman D."/>
            <person name="Howarth C."/>
            <person name="Larson L."/>
            <person name="Lui A."/>
            <person name="MacDonald P.J.P."/>
            <person name="Montmayeur A."/>
            <person name="Murphy C."/>
            <person name="Neiman D."/>
            <person name="Pearson M."/>
            <person name="Priest M."/>
            <person name="Roberts A."/>
            <person name="Saif S."/>
            <person name="Shea T."/>
            <person name="Shenoy N."/>
            <person name="Sisk P."/>
            <person name="Stolte C."/>
            <person name="Sykes S."/>
            <person name="Wortman J."/>
            <person name="Nusbaum C."/>
            <person name="Birren B."/>
        </authorList>
    </citation>
    <scope>NUCLEOTIDE SEQUENCE</scope>
    <source>
        <strain evidence="5">ACB1</strain>
    </source>
</reference>
<dbReference type="AlphaFoldDB" id="G9WQS8"/>
<dbReference type="Gene3D" id="2.60.120.10">
    <property type="entry name" value="Jelly Rolls"/>
    <property type="match status" value="1"/>
</dbReference>
<dbReference type="Proteomes" id="UP000018461">
    <property type="component" value="Unassembled WGS sequence"/>
</dbReference>
<evidence type="ECO:0000259" key="4">
    <source>
        <dbReference type="PROSITE" id="PS01124"/>
    </source>
</evidence>
<keyword evidence="2" id="KW-0238">DNA-binding</keyword>
<dbReference type="HOGENOM" id="CLU_000445_88_3_9"/>
<dbReference type="InterPro" id="IPR011051">
    <property type="entry name" value="RmlC_Cupin_sf"/>
</dbReference>
<dbReference type="InterPro" id="IPR020449">
    <property type="entry name" value="Tscrpt_reg_AraC-type_HTH"/>
</dbReference>
<dbReference type="PRINTS" id="PR00032">
    <property type="entry name" value="HTHARAC"/>
</dbReference>
<sequence length="303" mass="36043">MKEENRSGLSDLHFPVLFSSVSGKRERLAVEAEWHDYDELIYFQEGEFQLYLNLKEKLIKEECLYFIPKGCFHRIYATSDKAVEHSLCFNLEEFRFLENDFVEQKFFAPLREEKHFFPEEISLNDMGFIDAVQSFSRMVQYFHKHGLREESIESCKKYSLRGLADHMHMRAEMLHLFATMEGMGLIREKSPTEEGNKAELLKECILYMEEHYKEKLYIHNLSSLCRLNEQYFTRFFGNHVGLPPLEYLNRYRVKKATDLMIKTEEKIVDIAKNTGFHNQGNFIKTFKTIMGETPNQYRKRMLG</sequence>
<proteinExistence type="predicted"/>
<dbReference type="Pfam" id="PF12833">
    <property type="entry name" value="HTH_18"/>
    <property type="match status" value="1"/>
</dbReference>
<dbReference type="Gene3D" id="1.10.10.60">
    <property type="entry name" value="Homeodomain-like"/>
    <property type="match status" value="2"/>
</dbReference>
<dbReference type="SUPFAM" id="SSF46689">
    <property type="entry name" value="Homeodomain-like"/>
    <property type="match status" value="2"/>
</dbReference>
<reference evidence="5" key="2">
    <citation type="submission" date="2013-03" db="EMBL/GenBank/DDBJ databases">
        <title>The Genome Sequence of Oribacterium sp. ACB1.</title>
        <authorList>
            <consortium name="The Broad Institute Genomics Platform"/>
            <consortium name="The Broad Institute Genome Sequencing Center for Infectious Disease"/>
            <person name="Earl A."/>
            <person name="Ward D."/>
            <person name="Feldgarden M."/>
            <person name="Gevers D."/>
            <person name="Sizova M."/>
            <person name="Hazen A."/>
            <person name="Epstein S."/>
            <person name="Walker B."/>
            <person name="Young S."/>
            <person name="Zeng Q."/>
            <person name="Gargeya S."/>
            <person name="Fitzgerald M."/>
            <person name="Haas B."/>
            <person name="Abouelleil A."/>
            <person name="Allen A.W."/>
            <person name="Alvarado L."/>
            <person name="Arachchi H.M."/>
            <person name="Berlin A.M."/>
            <person name="Chapman S.B."/>
            <person name="Gainer-Dewar J."/>
            <person name="Goldberg J."/>
            <person name="Griggs A."/>
            <person name="Gujja S."/>
            <person name="Hansen M."/>
            <person name="Howarth C."/>
            <person name="Imamovic A."/>
            <person name="Ireland A."/>
            <person name="Larimer J."/>
            <person name="McCowan C."/>
            <person name="Murphy C."/>
            <person name="Pearson M."/>
            <person name="Poon T.W."/>
            <person name="Priest M."/>
            <person name="Roberts A."/>
            <person name="Saif S."/>
            <person name="Shea T."/>
            <person name="Sisk P."/>
            <person name="Sykes S."/>
            <person name="Wortman J."/>
            <person name="Nusbaum C."/>
            <person name="Birren B."/>
        </authorList>
    </citation>
    <scope>NUCLEOTIDE SEQUENCE [LARGE SCALE GENOMIC DNA]</scope>
    <source>
        <strain evidence="5">ACB1</strain>
    </source>
</reference>